<evidence type="ECO:0000313" key="2">
    <source>
        <dbReference type="Proteomes" id="UP001055101"/>
    </source>
</evidence>
<reference evidence="1" key="2">
    <citation type="submission" date="2021-08" db="EMBL/GenBank/DDBJ databases">
        <authorList>
            <person name="Tani A."/>
            <person name="Ola A."/>
            <person name="Ogura Y."/>
            <person name="Katsura K."/>
            <person name="Hayashi T."/>
        </authorList>
    </citation>
    <scope>NUCLEOTIDE SEQUENCE</scope>
    <source>
        <strain evidence="1">DSM 23674</strain>
    </source>
</reference>
<evidence type="ECO:0000313" key="1">
    <source>
        <dbReference type="EMBL" id="GJE57341.1"/>
    </source>
</evidence>
<dbReference type="Proteomes" id="UP001055101">
    <property type="component" value="Unassembled WGS sequence"/>
</dbReference>
<gene>
    <name evidence="1" type="ORF">EKPJFOCH_3855</name>
</gene>
<protein>
    <submittedName>
        <fullName evidence="1">Uncharacterized protein</fullName>
    </submittedName>
</protein>
<dbReference type="EMBL" id="BPRA01000021">
    <property type="protein sequence ID" value="GJE57341.1"/>
    <property type="molecule type" value="Genomic_DNA"/>
</dbReference>
<keyword evidence="2" id="KW-1185">Reference proteome</keyword>
<accession>A0ABQ4TQR4</accession>
<reference evidence="1" key="1">
    <citation type="journal article" date="2021" name="Front. Microbiol.">
        <title>Comprehensive Comparative Genomics and Phenotyping of Methylobacterium Species.</title>
        <authorList>
            <person name="Alessa O."/>
            <person name="Ogura Y."/>
            <person name="Fujitani Y."/>
            <person name="Takami H."/>
            <person name="Hayashi T."/>
            <person name="Sahin N."/>
            <person name="Tani A."/>
        </authorList>
    </citation>
    <scope>NUCLEOTIDE SEQUENCE</scope>
    <source>
        <strain evidence="1">DSM 23674</strain>
    </source>
</reference>
<name>A0ABQ4TQR4_9HYPH</name>
<proteinExistence type="predicted"/>
<organism evidence="1 2">
    <name type="scientific">Methylobacterium thuringiense</name>
    <dbReference type="NCBI Taxonomy" id="1003091"/>
    <lineage>
        <taxon>Bacteria</taxon>
        <taxon>Pseudomonadati</taxon>
        <taxon>Pseudomonadota</taxon>
        <taxon>Alphaproteobacteria</taxon>
        <taxon>Hyphomicrobiales</taxon>
        <taxon>Methylobacteriaceae</taxon>
        <taxon>Methylobacterium</taxon>
    </lineage>
</organism>
<comment type="caution">
    <text evidence="1">The sequence shown here is derived from an EMBL/GenBank/DDBJ whole genome shotgun (WGS) entry which is preliminary data.</text>
</comment>
<sequence length="69" mass="7324">MRCHLPRPSPPLRFSSPCIALGTSLDEVSLQILHTSVQFAGIHGGLDKEVLGLGELCAQLGVLNDNGED</sequence>